<reference evidence="2 3" key="1">
    <citation type="submission" date="2020-06" db="EMBL/GenBank/DDBJ databases">
        <title>Transcriptomic and genomic resources for Thalictrum thalictroides and T. hernandezii: Facilitating candidate gene discovery in an emerging model plant lineage.</title>
        <authorList>
            <person name="Arias T."/>
            <person name="Riano-Pachon D.M."/>
            <person name="Di Stilio V.S."/>
        </authorList>
    </citation>
    <scope>NUCLEOTIDE SEQUENCE [LARGE SCALE GENOMIC DNA]</scope>
    <source>
        <strain evidence="3">cv. WT478/WT964</strain>
        <tissue evidence="2">Leaves</tissue>
    </source>
</reference>
<evidence type="ECO:0000313" key="2">
    <source>
        <dbReference type="EMBL" id="KAF5183605.1"/>
    </source>
</evidence>
<gene>
    <name evidence="2" type="ORF">FRX31_026809</name>
</gene>
<feature type="region of interest" description="Disordered" evidence="1">
    <location>
        <begin position="1"/>
        <end position="64"/>
    </location>
</feature>
<protein>
    <submittedName>
        <fullName evidence="2">Uncharacterized protein</fullName>
    </submittedName>
</protein>
<evidence type="ECO:0000313" key="3">
    <source>
        <dbReference type="Proteomes" id="UP000554482"/>
    </source>
</evidence>
<keyword evidence="3" id="KW-1185">Reference proteome</keyword>
<name>A0A7J6VHA8_THATH</name>
<dbReference type="AlphaFoldDB" id="A0A7J6VHA8"/>
<comment type="caution">
    <text evidence="2">The sequence shown here is derived from an EMBL/GenBank/DDBJ whole genome shotgun (WGS) entry which is preliminary data.</text>
</comment>
<sequence>MYSSQFMDKQIMDLSRSPNNNNDNDIFDLLNPTQEDNNNKKRSSSTGSTGRKDDILPNYDFQPI</sequence>
<evidence type="ECO:0000256" key="1">
    <source>
        <dbReference type="SAM" id="MobiDB-lite"/>
    </source>
</evidence>
<dbReference type="Proteomes" id="UP000554482">
    <property type="component" value="Unassembled WGS sequence"/>
</dbReference>
<organism evidence="2 3">
    <name type="scientific">Thalictrum thalictroides</name>
    <name type="common">Rue-anemone</name>
    <name type="synonym">Anemone thalictroides</name>
    <dbReference type="NCBI Taxonomy" id="46969"/>
    <lineage>
        <taxon>Eukaryota</taxon>
        <taxon>Viridiplantae</taxon>
        <taxon>Streptophyta</taxon>
        <taxon>Embryophyta</taxon>
        <taxon>Tracheophyta</taxon>
        <taxon>Spermatophyta</taxon>
        <taxon>Magnoliopsida</taxon>
        <taxon>Ranunculales</taxon>
        <taxon>Ranunculaceae</taxon>
        <taxon>Thalictroideae</taxon>
        <taxon>Thalictrum</taxon>
    </lineage>
</organism>
<accession>A0A7J6VHA8</accession>
<proteinExistence type="predicted"/>
<dbReference type="EMBL" id="JABWDY010033195">
    <property type="protein sequence ID" value="KAF5183605.1"/>
    <property type="molecule type" value="Genomic_DNA"/>
</dbReference>